<feature type="non-terminal residue" evidence="1">
    <location>
        <position position="1"/>
    </location>
</feature>
<accession>K1UUT6</accession>
<reference evidence="1" key="1">
    <citation type="journal article" date="2013" name="Environ. Microbiol.">
        <title>Microbiota from the distal guts of lean and obese adolescents exhibit partial functional redundancy besides clear differences in community structure.</title>
        <authorList>
            <person name="Ferrer M."/>
            <person name="Ruiz A."/>
            <person name="Lanza F."/>
            <person name="Haange S.B."/>
            <person name="Oberbach A."/>
            <person name="Till H."/>
            <person name="Bargiela R."/>
            <person name="Campoy C."/>
            <person name="Segura M.T."/>
            <person name="Richter M."/>
            <person name="von Bergen M."/>
            <person name="Seifert J."/>
            <person name="Suarez A."/>
        </authorList>
    </citation>
    <scope>NUCLEOTIDE SEQUENCE</scope>
</reference>
<comment type="caution">
    <text evidence="1">The sequence shown here is derived from an EMBL/GenBank/DDBJ whole genome shotgun (WGS) entry which is preliminary data.</text>
</comment>
<organism evidence="1">
    <name type="scientific">human gut metagenome</name>
    <dbReference type="NCBI Taxonomy" id="408170"/>
    <lineage>
        <taxon>unclassified sequences</taxon>
        <taxon>metagenomes</taxon>
        <taxon>organismal metagenomes</taxon>
    </lineage>
</organism>
<gene>
    <name evidence="1" type="ORF">LEA_05216</name>
</gene>
<proteinExistence type="predicted"/>
<name>K1UUT6_9ZZZZ</name>
<dbReference type="EMBL" id="AJWY01003412">
    <property type="protein sequence ID" value="EKC75421.1"/>
    <property type="molecule type" value="Genomic_DNA"/>
</dbReference>
<sequence>GGRRVAWALYDAINRGAEQHPPFTPVAHDNVIDTRKISHLEMMLRQAARPRMQKP</sequence>
<evidence type="ECO:0000313" key="1">
    <source>
        <dbReference type="EMBL" id="EKC75421.1"/>
    </source>
</evidence>
<dbReference type="AlphaFoldDB" id="K1UUT6"/>
<protein>
    <submittedName>
        <fullName evidence="1">Uncharacterized protein</fullName>
    </submittedName>
</protein>